<dbReference type="WBParaSite" id="Csp11.Scaffold522.g2887.t1">
    <property type="protein sequence ID" value="Csp11.Scaffold522.g2887.t1"/>
    <property type="gene ID" value="Csp11.Scaffold522.g2887"/>
</dbReference>
<feature type="transmembrane region" description="Helical" evidence="1">
    <location>
        <begin position="24"/>
        <end position="46"/>
    </location>
</feature>
<evidence type="ECO:0000256" key="1">
    <source>
        <dbReference type="SAM" id="Phobius"/>
    </source>
</evidence>
<reference evidence="3" key="1">
    <citation type="submission" date="2016-11" db="UniProtKB">
        <authorList>
            <consortium name="WormBaseParasite"/>
        </authorList>
    </citation>
    <scope>IDENTIFICATION</scope>
</reference>
<proteinExistence type="predicted"/>
<dbReference type="InterPro" id="IPR019422">
    <property type="entry name" value="7TM_GPCR_serpentine_rcpt_Srh"/>
</dbReference>
<keyword evidence="2" id="KW-1185">Reference proteome</keyword>
<dbReference type="PANTHER" id="PTHR47405">
    <property type="entry name" value="SERPENTINE RECEPTOR, CLASS H-RELATED"/>
    <property type="match status" value="1"/>
</dbReference>
<feature type="transmembrane region" description="Helical" evidence="1">
    <location>
        <begin position="128"/>
        <end position="151"/>
    </location>
</feature>
<dbReference type="Pfam" id="PF10318">
    <property type="entry name" value="7TM_GPCR_Srh"/>
    <property type="match status" value="1"/>
</dbReference>
<keyword evidence="1" id="KW-0812">Transmembrane</keyword>
<dbReference type="AlphaFoldDB" id="A0A1I7T6I5"/>
<dbReference type="Proteomes" id="UP000095282">
    <property type="component" value="Unplaced"/>
</dbReference>
<keyword evidence="1" id="KW-0472">Membrane</keyword>
<feature type="transmembrane region" description="Helical" evidence="1">
    <location>
        <begin position="172"/>
        <end position="201"/>
    </location>
</feature>
<feature type="transmembrane region" description="Helical" evidence="1">
    <location>
        <begin position="66"/>
        <end position="86"/>
    </location>
</feature>
<evidence type="ECO:0000313" key="2">
    <source>
        <dbReference type="Proteomes" id="UP000095282"/>
    </source>
</evidence>
<name>A0A1I7T6I5_9PELO</name>
<keyword evidence="1" id="KW-1133">Transmembrane helix</keyword>
<dbReference type="PANTHER" id="PTHR47405:SF4">
    <property type="entry name" value="SERPENTINE RECEPTOR, CLASS H"/>
    <property type="match status" value="1"/>
</dbReference>
<sequence>MESKIFFPSASICSNGFLAEYSVISFQIFVILLGFTGMTAVLLFIYRMKAVSQHVERATFRRVIVIMSYIFYGSLIIVNFFCVLTYTDLKDQDDYKKLIEQKRGALPDFVWCDNCFFIRLDSSFISTFFIFAYVSLTSAFVAGVLAAIETFRSLNNKSFRLSAKTAAVQRNLTYSLVIMTSVHIGLIFIPLLIFFVANFVVINNQTLPILMIIMIQDHGLISTFAMILTNNLLRKSTRDLLNGRFCSSIERKSEPASGGNVQKSLVFRIRVSQQ</sequence>
<protein>
    <submittedName>
        <fullName evidence="3">G protein-coupled receptor</fullName>
    </submittedName>
</protein>
<dbReference type="eggNOG" id="ENOG502R14F">
    <property type="taxonomic scope" value="Eukaryota"/>
</dbReference>
<evidence type="ECO:0000313" key="3">
    <source>
        <dbReference type="WBParaSite" id="Csp11.Scaffold522.g2887.t1"/>
    </source>
</evidence>
<accession>A0A1I7T6I5</accession>
<feature type="transmembrane region" description="Helical" evidence="1">
    <location>
        <begin position="207"/>
        <end position="228"/>
    </location>
</feature>
<organism evidence="2 3">
    <name type="scientific">Caenorhabditis tropicalis</name>
    <dbReference type="NCBI Taxonomy" id="1561998"/>
    <lineage>
        <taxon>Eukaryota</taxon>
        <taxon>Metazoa</taxon>
        <taxon>Ecdysozoa</taxon>
        <taxon>Nematoda</taxon>
        <taxon>Chromadorea</taxon>
        <taxon>Rhabditida</taxon>
        <taxon>Rhabditina</taxon>
        <taxon>Rhabditomorpha</taxon>
        <taxon>Rhabditoidea</taxon>
        <taxon>Rhabditidae</taxon>
        <taxon>Peloderinae</taxon>
        <taxon>Caenorhabditis</taxon>
    </lineage>
</organism>